<dbReference type="Pfam" id="PF13287">
    <property type="entry name" value="Fn3_assoc"/>
    <property type="match status" value="1"/>
</dbReference>
<dbReference type="EMBL" id="QFGA01000001">
    <property type="protein sequence ID" value="TEB08071.1"/>
    <property type="molecule type" value="Genomic_DNA"/>
</dbReference>
<evidence type="ECO:0000313" key="2">
    <source>
        <dbReference type="EMBL" id="TEB08071.1"/>
    </source>
</evidence>
<dbReference type="RefSeq" id="WP_190239815.1">
    <property type="nucleotide sequence ID" value="NZ_QFGA01000001.1"/>
</dbReference>
<evidence type="ECO:0000256" key="1">
    <source>
        <dbReference type="SAM" id="SignalP"/>
    </source>
</evidence>
<reference evidence="2 3" key="1">
    <citation type="journal article" date="2018" name="Environ. Microbiol.">
        <title>Novel energy conservation strategies and behaviour of Pelotomaculum schinkii driving syntrophic propionate catabolism.</title>
        <authorList>
            <person name="Hidalgo-Ahumada C.A.P."/>
            <person name="Nobu M.K."/>
            <person name="Narihiro T."/>
            <person name="Tamaki H."/>
            <person name="Liu W.T."/>
            <person name="Kamagata Y."/>
            <person name="Stams A.J.M."/>
            <person name="Imachi H."/>
            <person name="Sousa D.Z."/>
        </authorList>
    </citation>
    <scope>NUCLEOTIDE SEQUENCE [LARGE SCALE GENOMIC DNA]</scope>
    <source>
        <strain evidence="2 3">HH</strain>
    </source>
</reference>
<name>A0A4Y7RH08_9FIRM</name>
<dbReference type="PROSITE" id="PS51257">
    <property type="entry name" value="PROKAR_LIPOPROTEIN"/>
    <property type="match status" value="1"/>
</dbReference>
<keyword evidence="1" id="KW-0732">Signal</keyword>
<proteinExistence type="predicted"/>
<evidence type="ECO:0000313" key="3">
    <source>
        <dbReference type="Proteomes" id="UP000298324"/>
    </source>
</evidence>
<protein>
    <submittedName>
        <fullName evidence="2">Uncharacterized protein</fullName>
    </submittedName>
</protein>
<keyword evidence="3" id="KW-1185">Reference proteome</keyword>
<dbReference type="InterPro" id="IPR026876">
    <property type="entry name" value="Fn3_assoc_repeat"/>
</dbReference>
<feature type="signal peptide" evidence="1">
    <location>
        <begin position="1"/>
        <end position="28"/>
    </location>
</feature>
<gene>
    <name evidence="2" type="ORF">Psch_01626</name>
</gene>
<dbReference type="AlphaFoldDB" id="A0A4Y7RH08"/>
<dbReference type="InterPro" id="IPR036374">
    <property type="entry name" value="OxRdtase_Mopterin-bd_sf"/>
</dbReference>
<dbReference type="Gene3D" id="3.90.420.10">
    <property type="entry name" value="Oxidoreductase, molybdopterin-binding domain"/>
    <property type="match status" value="1"/>
</dbReference>
<sequence length="298" mass="33216">MKVKSFLSKKIYLPVGLLLMLCILLTAACNNGGAQQDKVSSNESDKAVVVTGNGVTKEPRLTLEEMLKLPGARFDHVYSTINNWPAAKKYAVRGVKLAAVLQAAGIKDEAKCITVKGKDDFEWSFTREQLLDTPRYYFPEVMAGDPAGAQPVEPVIAYEYVENSDNLSEARADDLCLIMPQACVNEQANHTFVKGVREILVTVEDPGKWEKATVFPQTEYVAAGDTVKLQHKETGKVKMYYTLDGSTPTEQSTLYNPSTYQPELNKPIKIERDTTIKVLVKGFGKYDSDIAEFRYRIQ</sequence>
<feature type="chain" id="PRO_5039056468" evidence="1">
    <location>
        <begin position="29"/>
        <end position="298"/>
    </location>
</feature>
<comment type="caution">
    <text evidence="2">The sequence shown here is derived from an EMBL/GenBank/DDBJ whole genome shotgun (WGS) entry which is preliminary data.</text>
</comment>
<dbReference type="Proteomes" id="UP000298324">
    <property type="component" value="Unassembled WGS sequence"/>
</dbReference>
<organism evidence="2 3">
    <name type="scientific">Pelotomaculum schinkii</name>
    <dbReference type="NCBI Taxonomy" id="78350"/>
    <lineage>
        <taxon>Bacteria</taxon>
        <taxon>Bacillati</taxon>
        <taxon>Bacillota</taxon>
        <taxon>Clostridia</taxon>
        <taxon>Eubacteriales</taxon>
        <taxon>Desulfotomaculaceae</taxon>
        <taxon>Pelotomaculum</taxon>
    </lineage>
</organism>
<accession>A0A4Y7RH08</accession>
<dbReference type="SUPFAM" id="SSF56524">
    <property type="entry name" value="Oxidoreductase molybdopterin-binding domain"/>
    <property type="match status" value="1"/>
</dbReference>